<dbReference type="AlphaFoldDB" id="A0A241XFK4"/>
<evidence type="ECO:0000313" key="1">
    <source>
        <dbReference type="EMBL" id="OTI54501.1"/>
    </source>
</evidence>
<reference evidence="1 2" key="1">
    <citation type="submission" date="2017-05" db="EMBL/GenBank/DDBJ databases">
        <authorList>
            <person name="Song R."/>
            <person name="Chenine A.L."/>
            <person name="Ruprecht R.M."/>
        </authorList>
    </citation>
    <scope>NUCLEOTIDE SEQUENCE [LARGE SCALE GENOMIC DNA]</scope>
    <source>
        <strain evidence="1 2">S567_C10_BS</strain>
    </source>
</reference>
<comment type="caution">
    <text evidence="1">The sequence shown here is derived from an EMBL/GenBank/DDBJ whole genome shotgun (WGS) entry which is preliminary data.</text>
</comment>
<dbReference type="EMBL" id="NFFZ01000053">
    <property type="protein sequence ID" value="OTI54501.1"/>
    <property type="molecule type" value="Genomic_DNA"/>
</dbReference>
<protein>
    <submittedName>
        <fullName evidence="1">Uncharacterized protein</fullName>
    </submittedName>
</protein>
<evidence type="ECO:0000313" key="2">
    <source>
        <dbReference type="Proteomes" id="UP000194857"/>
    </source>
</evidence>
<proteinExistence type="predicted"/>
<sequence length="154" mass="17240">MHCHILGRPAVDQDAPSFVGVDALQALYLRDGVIFFEKGIATLPDGTQVELGALTHEVLEVLRETYSALDAASAVITDYATTFNTPEELEKSENEILRKIAGYGNMYPMQSAIARLALLLNLDPDKNDVGIGGKVLWERIRRWRWPERHFSAEQ</sequence>
<name>A0A241XFK4_PSEAI</name>
<dbReference type="Proteomes" id="UP000194857">
    <property type="component" value="Unassembled WGS sequence"/>
</dbReference>
<gene>
    <name evidence="1" type="ORF">CAZ10_37515</name>
</gene>
<accession>A0A241XFK4</accession>
<organism evidence="1 2">
    <name type="scientific">Pseudomonas aeruginosa</name>
    <dbReference type="NCBI Taxonomy" id="287"/>
    <lineage>
        <taxon>Bacteria</taxon>
        <taxon>Pseudomonadati</taxon>
        <taxon>Pseudomonadota</taxon>
        <taxon>Gammaproteobacteria</taxon>
        <taxon>Pseudomonadales</taxon>
        <taxon>Pseudomonadaceae</taxon>
        <taxon>Pseudomonas</taxon>
    </lineage>
</organism>